<dbReference type="Gene3D" id="1.10.510.10">
    <property type="entry name" value="Transferase(Phosphotransferase) domain 1"/>
    <property type="match status" value="1"/>
</dbReference>
<dbReference type="InterPro" id="IPR017441">
    <property type="entry name" value="Protein_kinase_ATP_BS"/>
</dbReference>
<gene>
    <name evidence="14" type="ORF">D8674_043094</name>
</gene>
<keyword evidence="4 12" id="KW-0723">Serine/threonine-protein kinase</keyword>
<dbReference type="PROSITE" id="PS50011">
    <property type="entry name" value="PROTEIN_KINASE_DOM"/>
    <property type="match status" value="1"/>
</dbReference>
<dbReference type="Gene3D" id="3.30.200.20">
    <property type="entry name" value="Phosphorylase Kinase, domain 1"/>
    <property type="match status" value="1"/>
</dbReference>
<sequence>MTCFSCCKVDVDEPEESARRARIRRPYCSGGMRLNSLLATFSVKSGSSQCRNLQKEILKTGHAKKSAQLFTYEELAAATDNFNPDSLLGEGGFGKVYKGYLDSIKQIVAVKKLDRKGLQGSREFCSEVIMLSLVQHANLVNLIGYCAEGDQRILVYEFMVNGSLENHLLDIYPNREPLDWYTRMKIAEGAAKGLEYLHETANPPVIYRDFKASNIILDEKLCPKLSDFGLAKLGPTGDKDHVTTRVMGTYGYCAPEYASTGQLTIMSDVYSFGVVFLELITGRRAIDDQRPVEEQILVSWAKPKLKDRKKHASMVDPLLRGTYPAKGLNQAVAIAAMCLNEEADYRPSMGDVVTALGHLSLPVYDRKSAKGALGNRGAHVESVSRGSFGGDK</sequence>
<dbReference type="GO" id="GO:0010183">
    <property type="term" value="P:pollen tube guidance"/>
    <property type="evidence" value="ECO:0007669"/>
    <property type="project" value="UniProtKB-ARBA"/>
</dbReference>
<dbReference type="PANTHER" id="PTHR47985">
    <property type="entry name" value="OS07G0668900 PROTEIN"/>
    <property type="match status" value="1"/>
</dbReference>
<evidence type="ECO:0000313" key="14">
    <source>
        <dbReference type="EMBL" id="KAB2634079.1"/>
    </source>
</evidence>
<keyword evidence="8 11" id="KW-0067">ATP-binding</keyword>
<dbReference type="Proteomes" id="UP000327157">
    <property type="component" value="Unassembled WGS sequence"/>
</dbReference>
<dbReference type="InterPro" id="IPR000719">
    <property type="entry name" value="Prot_kinase_dom"/>
</dbReference>
<evidence type="ECO:0000256" key="6">
    <source>
        <dbReference type="ARBA" id="ARBA00022741"/>
    </source>
</evidence>
<comment type="caution">
    <text evidence="14">The sequence shown here is derived from an EMBL/GenBank/DDBJ whole genome shotgun (WGS) entry which is preliminary data.</text>
</comment>
<dbReference type="FunFam" id="1.10.510.10:FF:000032">
    <property type="entry name" value="Serine/threonine-protein kinase PBS1"/>
    <property type="match status" value="1"/>
</dbReference>
<comment type="subcellular location">
    <subcellularLocation>
        <location evidence="1">Cell membrane</location>
        <topology evidence="1">Lipid-anchor</topology>
    </subcellularLocation>
</comment>
<keyword evidence="5" id="KW-0808">Transferase</keyword>
<evidence type="ECO:0000313" key="15">
    <source>
        <dbReference type="Proteomes" id="UP000327157"/>
    </source>
</evidence>
<feature type="domain" description="Protein kinase" evidence="13">
    <location>
        <begin position="82"/>
        <end position="361"/>
    </location>
</feature>
<dbReference type="CDD" id="cd14066">
    <property type="entry name" value="STKc_IRAK"/>
    <property type="match status" value="1"/>
</dbReference>
<keyword evidence="7 14" id="KW-0418">Kinase</keyword>
<reference evidence="14 15" key="2">
    <citation type="submission" date="2019-11" db="EMBL/GenBank/DDBJ databases">
        <title>A de novo genome assembly of a pear dwarfing rootstock.</title>
        <authorList>
            <person name="Wang F."/>
            <person name="Wang J."/>
            <person name="Li S."/>
            <person name="Zhang Y."/>
            <person name="Fang M."/>
            <person name="Ma L."/>
            <person name="Zhao Y."/>
            <person name="Jiang S."/>
        </authorList>
    </citation>
    <scope>NUCLEOTIDE SEQUENCE [LARGE SCALE GENOMIC DNA]</scope>
    <source>
        <strain evidence="14">S2</strain>
        <tissue evidence="14">Leaf</tissue>
    </source>
</reference>
<dbReference type="PROSITE" id="PS00107">
    <property type="entry name" value="PROTEIN_KINASE_ATP"/>
    <property type="match status" value="1"/>
</dbReference>
<evidence type="ECO:0000256" key="11">
    <source>
        <dbReference type="PROSITE-ProRule" id="PRU10141"/>
    </source>
</evidence>
<dbReference type="OrthoDB" id="4062651at2759"/>
<keyword evidence="15" id="KW-1185">Reference proteome</keyword>
<evidence type="ECO:0000256" key="2">
    <source>
        <dbReference type="ARBA" id="ARBA00008684"/>
    </source>
</evidence>
<dbReference type="InterPro" id="IPR008271">
    <property type="entry name" value="Ser/Thr_kinase_AS"/>
</dbReference>
<keyword evidence="3" id="KW-1003">Cell membrane</keyword>
<keyword evidence="9" id="KW-0472">Membrane</keyword>
<organism evidence="14 15">
    <name type="scientific">Pyrus ussuriensis x Pyrus communis</name>
    <dbReference type="NCBI Taxonomy" id="2448454"/>
    <lineage>
        <taxon>Eukaryota</taxon>
        <taxon>Viridiplantae</taxon>
        <taxon>Streptophyta</taxon>
        <taxon>Embryophyta</taxon>
        <taxon>Tracheophyta</taxon>
        <taxon>Spermatophyta</taxon>
        <taxon>Magnoliopsida</taxon>
        <taxon>eudicotyledons</taxon>
        <taxon>Gunneridae</taxon>
        <taxon>Pentapetalae</taxon>
        <taxon>rosids</taxon>
        <taxon>fabids</taxon>
        <taxon>Rosales</taxon>
        <taxon>Rosaceae</taxon>
        <taxon>Amygdaloideae</taxon>
        <taxon>Maleae</taxon>
        <taxon>Pyrus</taxon>
    </lineage>
</organism>
<evidence type="ECO:0000256" key="4">
    <source>
        <dbReference type="ARBA" id="ARBA00022527"/>
    </source>
</evidence>
<reference evidence="14 15" key="1">
    <citation type="submission" date="2019-09" db="EMBL/GenBank/DDBJ databases">
        <authorList>
            <person name="Ou C."/>
        </authorList>
    </citation>
    <scope>NUCLEOTIDE SEQUENCE [LARGE SCALE GENOMIC DNA]</scope>
    <source>
        <strain evidence="14">S2</strain>
        <tissue evidence="14">Leaf</tissue>
    </source>
</reference>
<dbReference type="Pfam" id="PF00069">
    <property type="entry name" value="Pkinase"/>
    <property type="match status" value="1"/>
</dbReference>
<dbReference type="InterPro" id="IPR011009">
    <property type="entry name" value="Kinase-like_dom_sf"/>
</dbReference>
<evidence type="ECO:0000256" key="5">
    <source>
        <dbReference type="ARBA" id="ARBA00022679"/>
    </source>
</evidence>
<protein>
    <submittedName>
        <fullName evidence="14">Serine/threonine-protein kinase PBS1-like</fullName>
    </submittedName>
</protein>
<evidence type="ECO:0000256" key="8">
    <source>
        <dbReference type="ARBA" id="ARBA00022840"/>
    </source>
</evidence>
<evidence type="ECO:0000256" key="12">
    <source>
        <dbReference type="RuleBase" id="RU000304"/>
    </source>
</evidence>
<evidence type="ECO:0000256" key="9">
    <source>
        <dbReference type="ARBA" id="ARBA00023136"/>
    </source>
</evidence>
<dbReference type="SUPFAM" id="SSF56112">
    <property type="entry name" value="Protein kinase-like (PK-like)"/>
    <property type="match status" value="1"/>
</dbReference>
<name>A0A5N5I2K3_9ROSA</name>
<accession>A0A5N5I2K3</accession>
<evidence type="ECO:0000259" key="13">
    <source>
        <dbReference type="PROSITE" id="PS50011"/>
    </source>
</evidence>
<dbReference type="AlphaFoldDB" id="A0A5N5I2K3"/>
<dbReference type="PROSITE" id="PS00108">
    <property type="entry name" value="PROTEIN_KINASE_ST"/>
    <property type="match status" value="1"/>
</dbReference>
<keyword evidence="10" id="KW-0449">Lipoprotein</keyword>
<evidence type="ECO:0000256" key="7">
    <source>
        <dbReference type="ARBA" id="ARBA00022777"/>
    </source>
</evidence>
<dbReference type="FunFam" id="3.30.200.20:FF:000266">
    <property type="entry name" value="probable serine/threonine-protein kinase RLCKVII"/>
    <property type="match status" value="1"/>
</dbReference>
<evidence type="ECO:0000256" key="3">
    <source>
        <dbReference type="ARBA" id="ARBA00022475"/>
    </source>
</evidence>
<evidence type="ECO:0000256" key="1">
    <source>
        <dbReference type="ARBA" id="ARBA00004193"/>
    </source>
</evidence>
<feature type="binding site" evidence="11">
    <location>
        <position position="112"/>
    </location>
    <ligand>
        <name>ATP</name>
        <dbReference type="ChEBI" id="CHEBI:30616"/>
    </ligand>
</feature>
<dbReference type="PANTHER" id="PTHR47985:SF37">
    <property type="entry name" value="PROTEIN KINASE SUPERFAMILY PROTEIN"/>
    <property type="match status" value="1"/>
</dbReference>
<comment type="similarity">
    <text evidence="2">Belongs to the protein kinase superfamily. Ser/Thr protein kinase family.</text>
</comment>
<dbReference type="GO" id="GO:0090404">
    <property type="term" value="C:pollen tube tip"/>
    <property type="evidence" value="ECO:0007669"/>
    <property type="project" value="UniProtKB-ARBA"/>
</dbReference>
<keyword evidence="6 11" id="KW-0547">Nucleotide-binding</keyword>
<dbReference type="EMBL" id="SMOL01000100">
    <property type="protein sequence ID" value="KAB2634079.1"/>
    <property type="molecule type" value="Genomic_DNA"/>
</dbReference>
<dbReference type="GO" id="GO:0005886">
    <property type="term" value="C:plasma membrane"/>
    <property type="evidence" value="ECO:0007669"/>
    <property type="project" value="UniProtKB-SubCell"/>
</dbReference>
<dbReference type="GO" id="GO:0005524">
    <property type="term" value="F:ATP binding"/>
    <property type="evidence" value="ECO:0007669"/>
    <property type="project" value="UniProtKB-UniRule"/>
</dbReference>
<dbReference type="GO" id="GO:0004674">
    <property type="term" value="F:protein serine/threonine kinase activity"/>
    <property type="evidence" value="ECO:0007669"/>
    <property type="project" value="UniProtKB-KW"/>
</dbReference>
<proteinExistence type="inferred from homology"/>
<evidence type="ECO:0000256" key="10">
    <source>
        <dbReference type="ARBA" id="ARBA00023288"/>
    </source>
</evidence>